<dbReference type="Gene3D" id="3.55.50.10">
    <property type="entry name" value="Baseplate protein-like domains"/>
    <property type="match status" value="1"/>
</dbReference>
<dbReference type="Gene3D" id="4.10.220.110">
    <property type="match status" value="1"/>
</dbReference>
<comment type="caution">
    <text evidence="1">The sequence shown here is derived from an EMBL/GenBank/DDBJ whole genome shotgun (WGS) entry which is preliminary data.</text>
</comment>
<name>A0A9D2ILC1_9BACT</name>
<proteinExistence type="predicted"/>
<dbReference type="InterPro" id="IPR052726">
    <property type="entry name" value="Phage_Baseplate_Hub"/>
</dbReference>
<dbReference type="Pfam" id="PF05954">
    <property type="entry name" value="Phage_GPD"/>
    <property type="match status" value="1"/>
</dbReference>
<reference evidence="1" key="2">
    <citation type="submission" date="2021-04" db="EMBL/GenBank/DDBJ databases">
        <authorList>
            <person name="Gilroy R."/>
        </authorList>
    </citation>
    <scope>NUCLEOTIDE SEQUENCE</scope>
    <source>
        <strain evidence="1">ChiHjej11B10-19426</strain>
    </source>
</reference>
<dbReference type="PANTHER" id="PTHR35862">
    <property type="entry name" value="FELS-2 PROPHAGE PROTEIN"/>
    <property type="match status" value="1"/>
</dbReference>
<organism evidence="1 2">
    <name type="scientific">Candidatus Tidjanibacter faecipullorum</name>
    <dbReference type="NCBI Taxonomy" id="2838766"/>
    <lineage>
        <taxon>Bacteria</taxon>
        <taxon>Pseudomonadati</taxon>
        <taxon>Bacteroidota</taxon>
        <taxon>Bacteroidia</taxon>
        <taxon>Bacteroidales</taxon>
        <taxon>Rikenellaceae</taxon>
        <taxon>Tidjanibacter</taxon>
    </lineage>
</organism>
<evidence type="ECO:0008006" key="3">
    <source>
        <dbReference type="Google" id="ProtNLM"/>
    </source>
</evidence>
<protein>
    <recommendedName>
        <fullName evidence="3">Phage late control D family protein</fullName>
    </recommendedName>
</protein>
<gene>
    <name evidence="1" type="ORF">H9816_04185</name>
</gene>
<dbReference type="AlphaFoldDB" id="A0A9D2ILC1"/>
<evidence type="ECO:0000313" key="1">
    <source>
        <dbReference type="EMBL" id="HIZ15091.1"/>
    </source>
</evidence>
<reference evidence="1" key="1">
    <citation type="journal article" date="2021" name="PeerJ">
        <title>Extensive microbial diversity within the chicken gut microbiome revealed by metagenomics and culture.</title>
        <authorList>
            <person name="Gilroy R."/>
            <person name="Ravi A."/>
            <person name="Getino M."/>
            <person name="Pursley I."/>
            <person name="Horton D.L."/>
            <person name="Alikhan N.F."/>
            <person name="Baker D."/>
            <person name="Gharbi K."/>
            <person name="Hall N."/>
            <person name="Watson M."/>
            <person name="Adriaenssens E.M."/>
            <person name="Foster-Nyarko E."/>
            <person name="Jarju S."/>
            <person name="Secka A."/>
            <person name="Antonio M."/>
            <person name="Oren A."/>
            <person name="Chaudhuri R.R."/>
            <person name="La Ragione R."/>
            <person name="Hildebrand F."/>
            <person name="Pallen M.J."/>
        </authorList>
    </citation>
    <scope>NUCLEOTIDE SEQUENCE</scope>
    <source>
        <strain evidence="1">ChiHjej11B10-19426</strain>
    </source>
</reference>
<sequence length="336" mass="37007">METLKQHLVQVTIAGRNVTADVTPYLSQVGYNDKEEAESDDIALIFDDAEGRWQQGWYPQQGDTLTVTIGSPEAPLACGLFEIDEIELELAPDQVTVKGIAAAVTRALRTRNSKAFEKQTLRQIAQYFATKHGLRLTGDETELQRIEVDRKTQERQTDLSFLAGLGSEYDIVFSVRGDQLIFIDRDALDAQPEVLTFAREELSKGRFIDKTSQTYGEASVASREMKTNSVHRWTYTPAVVENQKGTLSKEVWQGETTATTSAQAQAQARAGLRNNNRDKVTGSITVPGNVRLVAGINIRLTGVGAFSGKWHVISSSHTVNNADGYVTTATIRRIGA</sequence>
<dbReference type="EMBL" id="DXCC01000012">
    <property type="protein sequence ID" value="HIZ15091.1"/>
    <property type="molecule type" value="Genomic_DNA"/>
</dbReference>
<dbReference type="Gene3D" id="2.30.110.50">
    <property type="match status" value="1"/>
</dbReference>
<evidence type="ECO:0000313" key="2">
    <source>
        <dbReference type="Proteomes" id="UP000824014"/>
    </source>
</evidence>
<dbReference type="Proteomes" id="UP000824014">
    <property type="component" value="Unassembled WGS sequence"/>
</dbReference>
<dbReference type="SUPFAM" id="SSF69279">
    <property type="entry name" value="Phage tail proteins"/>
    <property type="match status" value="1"/>
</dbReference>
<accession>A0A9D2ILC1</accession>
<dbReference type="PANTHER" id="PTHR35862:SF1">
    <property type="entry name" value="FELS-2 PROPHAGE PROTEIN"/>
    <property type="match status" value="1"/>
</dbReference>